<dbReference type="GO" id="GO:0005524">
    <property type="term" value="F:ATP binding"/>
    <property type="evidence" value="ECO:0007669"/>
    <property type="project" value="InterPro"/>
</dbReference>
<dbReference type="Gene3D" id="4.10.240.10">
    <property type="entry name" value="Zn(2)-C6 fungal-type DNA-binding domain"/>
    <property type="match status" value="1"/>
</dbReference>
<organism evidence="3 4">
    <name type="scientific">Calocera cornea HHB12733</name>
    <dbReference type="NCBI Taxonomy" id="1353952"/>
    <lineage>
        <taxon>Eukaryota</taxon>
        <taxon>Fungi</taxon>
        <taxon>Dikarya</taxon>
        <taxon>Basidiomycota</taxon>
        <taxon>Agaricomycotina</taxon>
        <taxon>Dacrymycetes</taxon>
        <taxon>Dacrymycetales</taxon>
        <taxon>Dacrymycetaceae</taxon>
        <taxon>Calocera</taxon>
    </lineage>
</organism>
<dbReference type="PROSITE" id="PS00108">
    <property type="entry name" value="PROTEIN_KINASE_ST"/>
    <property type="match status" value="1"/>
</dbReference>
<dbReference type="AlphaFoldDB" id="A0A165D5L1"/>
<dbReference type="OrthoDB" id="346907at2759"/>
<gene>
    <name evidence="3" type="ORF">CALCODRAFT_558226</name>
</gene>
<evidence type="ECO:0000313" key="3">
    <source>
        <dbReference type="EMBL" id="KZT52124.1"/>
    </source>
</evidence>
<dbReference type="Pfam" id="PF07714">
    <property type="entry name" value="PK_Tyr_Ser-Thr"/>
    <property type="match status" value="1"/>
</dbReference>
<dbReference type="GO" id="GO:0000981">
    <property type="term" value="F:DNA-binding transcription factor activity, RNA polymerase II-specific"/>
    <property type="evidence" value="ECO:0007669"/>
    <property type="project" value="InterPro"/>
</dbReference>
<dbReference type="Gene3D" id="1.10.510.10">
    <property type="entry name" value="Transferase(Phosphotransferase) domain 1"/>
    <property type="match status" value="1"/>
</dbReference>
<dbReference type="InterPro" id="IPR036864">
    <property type="entry name" value="Zn2-C6_fun-type_DNA-bd_sf"/>
</dbReference>
<dbReference type="GO" id="GO:0008270">
    <property type="term" value="F:zinc ion binding"/>
    <property type="evidence" value="ECO:0007669"/>
    <property type="project" value="InterPro"/>
</dbReference>
<dbReference type="SMART" id="SM00220">
    <property type="entry name" value="S_TKc"/>
    <property type="match status" value="1"/>
</dbReference>
<accession>A0A165D5L1</accession>
<evidence type="ECO:0000259" key="2">
    <source>
        <dbReference type="PROSITE" id="PS50048"/>
    </source>
</evidence>
<proteinExistence type="predicted"/>
<dbReference type="InterPro" id="IPR000719">
    <property type="entry name" value="Prot_kinase_dom"/>
</dbReference>
<dbReference type="InterPro" id="IPR051681">
    <property type="entry name" value="Ser/Thr_Kinases-Pseudokinases"/>
</dbReference>
<sequence length="793" mass="89528">MDVMMDIMDGPAEVPDVSKCLACSARKRLCDSTRPRCKACRREKLHPCTYDWTMSNVLKLFPASSNMNKRVRLSSTAQEVSHGAFAKVYRTRTVEDELVAVKVFFDGRRPPERALELSAREALTWSGLDHPNIVPLFGVADYRKIRRGGSEQLCMVSPWRSGGNIMDYIQDHPTVSRLPWLLDIVRAVDYLHSLPFGPIVHGDLKGNNILVHVEPDDKVTAQLTDFGLSQIIDLSNRHNLATTSTTGLGNARWLAFERLDPTRYGLQLSTAKSTLSDIFEMMRTFFEILTGAAPFHGKTEYQVINYVLQDMNPDRPIGGCDGLDDNQWLLMLDCWSNVPEKRASLQQVEYGVWNSMINELTSQLDGSSYIDMKRLCKIGVSSQRILVLLKERSPMQGITVPICSTNEPWFKRMQDLSLYELRLATLRITDIDMYESTEHLEAVLRSAPSVEDLKLVGAHRPVTHDLRFLDVIQRQFPTLKALVMELTPTCFGQLSPWLLRSLALRAIFEDDGDPCSWPLLKLCQLLEQLPVLEEVFLDAVASRRSAHSLKFGLDITSGKAVEWQHQLVCPQLLKLKSFALKAANGDTAHALMGLLSYQKGLTRFSFFPSWWEGPFSIDKAVSYWPKLRSLSINTKHPSAIDLFAVAELTALEILSLDRHSIINQVFWGIDPGRVLPSLKTVIVCSILGMTNSGVEGETITRLVQARAYYGIPIRRLLINQAVWKDLFAMEPSLQGLELEIGWFKPGTAYGVFGDDCAESKAEWGLVPNSELDNFDPWVEREGKPFEELLQPYF</sequence>
<dbReference type="PROSITE" id="PS50011">
    <property type="entry name" value="PROTEIN_KINASE_DOM"/>
    <property type="match status" value="1"/>
</dbReference>
<dbReference type="InterPro" id="IPR001138">
    <property type="entry name" value="Zn2Cys6_DnaBD"/>
</dbReference>
<keyword evidence="3" id="KW-0418">Kinase</keyword>
<name>A0A165D5L1_9BASI</name>
<dbReference type="InterPro" id="IPR008271">
    <property type="entry name" value="Ser/Thr_kinase_AS"/>
</dbReference>
<dbReference type="STRING" id="1353952.A0A165D5L1"/>
<dbReference type="Gene3D" id="3.80.10.10">
    <property type="entry name" value="Ribonuclease Inhibitor"/>
    <property type="match status" value="1"/>
</dbReference>
<protein>
    <submittedName>
        <fullName evidence="3">Kinase-like protein</fullName>
    </submittedName>
</protein>
<dbReference type="Proteomes" id="UP000076842">
    <property type="component" value="Unassembled WGS sequence"/>
</dbReference>
<dbReference type="InParanoid" id="A0A165D5L1"/>
<dbReference type="GO" id="GO:0004674">
    <property type="term" value="F:protein serine/threonine kinase activity"/>
    <property type="evidence" value="ECO:0007669"/>
    <property type="project" value="TreeGrafter"/>
</dbReference>
<reference evidence="3 4" key="1">
    <citation type="journal article" date="2016" name="Mol. Biol. Evol.">
        <title>Comparative Genomics of Early-Diverging Mushroom-Forming Fungi Provides Insights into the Origins of Lignocellulose Decay Capabilities.</title>
        <authorList>
            <person name="Nagy L.G."/>
            <person name="Riley R."/>
            <person name="Tritt A."/>
            <person name="Adam C."/>
            <person name="Daum C."/>
            <person name="Floudas D."/>
            <person name="Sun H."/>
            <person name="Yadav J.S."/>
            <person name="Pangilinan J."/>
            <person name="Larsson K.H."/>
            <person name="Matsuura K."/>
            <person name="Barry K."/>
            <person name="Labutti K."/>
            <person name="Kuo R."/>
            <person name="Ohm R.A."/>
            <person name="Bhattacharya S.S."/>
            <person name="Shirouzu T."/>
            <person name="Yoshinaga Y."/>
            <person name="Martin F.M."/>
            <person name="Grigoriev I.V."/>
            <person name="Hibbett D.S."/>
        </authorList>
    </citation>
    <scope>NUCLEOTIDE SEQUENCE [LARGE SCALE GENOMIC DNA]</scope>
    <source>
        <strain evidence="3 4">HHB12733</strain>
    </source>
</reference>
<evidence type="ECO:0000259" key="1">
    <source>
        <dbReference type="PROSITE" id="PS50011"/>
    </source>
</evidence>
<keyword evidence="3" id="KW-0808">Transferase</keyword>
<feature type="domain" description="Zn(2)-C6 fungal-type" evidence="2">
    <location>
        <begin position="19"/>
        <end position="50"/>
    </location>
</feature>
<dbReference type="SUPFAM" id="SSF56112">
    <property type="entry name" value="Protein kinase-like (PK-like)"/>
    <property type="match status" value="1"/>
</dbReference>
<feature type="domain" description="Protein kinase" evidence="1">
    <location>
        <begin position="74"/>
        <end position="357"/>
    </location>
</feature>
<dbReference type="InterPro" id="IPR001245">
    <property type="entry name" value="Ser-Thr/Tyr_kinase_cat_dom"/>
</dbReference>
<dbReference type="PANTHER" id="PTHR44329">
    <property type="entry name" value="SERINE/THREONINE-PROTEIN KINASE TNNI3K-RELATED"/>
    <property type="match status" value="1"/>
</dbReference>
<keyword evidence="4" id="KW-1185">Reference proteome</keyword>
<dbReference type="EMBL" id="KV424077">
    <property type="protein sequence ID" value="KZT52124.1"/>
    <property type="molecule type" value="Genomic_DNA"/>
</dbReference>
<dbReference type="InterPro" id="IPR011009">
    <property type="entry name" value="Kinase-like_dom_sf"/>
</dbReference>
<dbReference type="InterPro" id="IPR032675">
    <property type="entry name" value="LRR_dom_sf"/>
</dbReference>
<evidence type="ECO:0000313" key="4">
    <source>
        <dbReference type="Proteomes" id="UP000076842"/>
    </source>
</evidence>
<dbReference type="PROSITE" id="PS50048">
    <property type="entry name" value="ZN2_CY6_FUNGAL_2"/>
    <property type="match status" value="1"/>
</dbReference>